<protein>
    <recommendedName>
        <fullName evidence="1">4Fe-4S ferredoxin-type domain-containing protein</fullName>
    </recommendedName>
</protein>
<gene>
    <name evidence="2" type="ORF">S01H1_07066</name>
</gene>
<proteinExistence type="predicted"/>
<dbReference type="PROSITE" id="PS51379">
    <property type="entry name" value="4FE4S_FER_2"/>
    <property type="match status" value="1"/>
</dbReference>
<dbReference type="Gene3D" id="3.30.70.20">
    <property type="match status" value="1"/>
</dbReference>
<name>X0TCF4_9ZZZZ</name>
<evidence type="ECO:0000313" key="2">
    <source>
        <dbReference type="EMBL" id="GAF84966.1"/>
    </source>
</evidence>
<reference evidence="2" key="1">
    <citation type="journal article" date="2014" name="Front. Microbiol.">
        <title>High frequency of phylogenetically diverse reductive dehalogenase-homologous genes in deep subseafloor sedimentary metagenomes.</title>
        <authorList>
            <person name="Kawai M."/>
            <person name="Futagami T."/>
            <person name="Toyoda A."/>
            <person name="Takaki Y."/>
            <person name="Nishi S."/>
            <person name="Hori S."/>
            <person name="Arai W."/>
            <person name="Tsubouchi T."/>
            <person name="Morono Y."/>
            <person name="Uchiyama I."/>
            <person name="Ito T."/>
            <person name="Fujiyama A."/>
            <person name="Inagaki F."/>
            <person name="Takami H."/>
        </authorList>
    </citation>
    <scope>NUCLEOTIDE SEQUENCE</scope>
    <source>
        <strain evidence="2">Expedition CK06-06</strain>
    </source>
</reference>
<organism evidence="2">
    <name type="scientific">marine sediment metagenome</name>
    <dbReference type="NCBI Taxonomy" id="412755"/>
    <lineage>
        <taxon>unclassified sequences</taxon>
        <taxon>metagenomes</taxon>
        <taxon>ecological metagenomes</taxon>
    </lineage>
</organism>
<feature type="domain" description="4Fe-4S ferredoxin-type" evidence="1">
    <location>
        <begin position="5"/>
        <end position="34"/>
    </location>
</feature>
<dbReference type="PROSITE" id="PS00198">
    <property type="entry name" value="4FE4S_FER_1"/>
    <property type="match status" value="1"/>
</dbReference>
<feature type="non-terminal residue" evidence="2">
    <location>
        <position position="43"/>
    </location>
</feature>
<dbReference type="InterPro" id="IPR017900">
    <property type="entry name" value="4Fe4S_Fe_S_CS"/>
</dbReference>
<dbReference type="SUPFAM" id="SSF54862">
    <property type="entry name" value="4Fe-4S ferredoxins"/>
    <property type="match status" value="1"/>
</dbReference>
<dbReference type="EMBL" id="BARS01003644">
    <property type="protein sequence ID" value="GAF84966.1"/>
    <property type="molecule type" value="Genomic_DNA"/>
</dbReference>
<dbReference type="Pfam" id="PF00037">
    <property type="entry name" value="Fer4"/>
    <property type="match status" value="1"/>
</dbReference>
<comment type="caution">
    <text evidence="2">The sequence shown here is derived from an EMBL/GenBank/DDBJ whole genome shotgun (WGS) entry which is preliminary data.</text>
</comment>
<dbReference type="InterPro" id="IPR017896">
    <property type="entry name" value="4Fe4S_Fe-S-bd"/>
</dbReference>
<dbReference type="AlphaFoldDB" id="X0TCF4"/>
<accession>X0TCF4</accession>
<evidence type="ECO:0000259" key="1">
    <source>
        <dbReference type="PROSITE" id="PS51379"/>
    </source>
</evidence>
<sequence>MAGSMGIQIDLDKCTGCGNCIPYCPFDLIEIIDEKAQIRDGCT</sequence>